<evidence type="ECO:0008006" key="5">
    <source>
        <dbReference type="Google" id="ProtNLM"/>
    </source>
</evidence>
<feature type="region of interest" description="Disordered" evidence="1">
    <location>
        <begin position="175"/>
        <end position="310"/>
    </location>
</feature>
<feature type="compositionally biased region" description="Low complexity" evidence="1">
    <location>
        <begin position="11"/>
        <end position="37"/>
    </location>
</feature>
<comment type="caution">
    <text evidence="3">The sequence shown here is derived from an EMBL/GenBank/DDBJ whole genome shotgun (WGS) entry which is preliminary data.</text>
</comment>
<dbReference type="RefSeq" id="WP_376840051.1">
    <property type="nucleotide sequence ID" value="NZ_JBHMAU010000048.1"/>
</dbReference>
<feature type="compositionally biased region" description="Basic and acidic residues" evidence="1">
    <location>
        <begin position="274"/>
        <end position="300"/>
    </location>
</feature>
<sequence>MSQQPDKQKPEATQQPQSEQSAQAAQKAQPARKQPVAPKRRKRVWPHLIRGVLGGLLAVVFIYSLVCWWTLHRADRAFQQAAYDDTVRLSERFEKISLFEHHKAPFNIGTVAAVENRLDDAQPLLERALDLTPVADECAVRFNLAYVYEKQADEFAAAEDTDAANEKFDLARVTLQEAPEECRPEGGSTDEQMDEAEERIDKSQEEMNNPSDDDEGGDGGDDSGGDNNDGGDEGEDEGDGSDDEGDDGGEDGEEENDDGSGSGDSEEQEGESAEEQKQRQLEERNRQADQRQRDDQDNRPDSSTPKGKPW</sequence>
<feature type="compositionally biased region" description="Polar residues" evidence="1">
    <location>
        <begin position="301"/>
        <end position="310"/>
    </location>
</feature>
<accession>A0ABV5X3B2</accession>
<dbReference type="InterPro" id="IPR011990">
    <property type="entry name" value="TPR-like_helical_dom_sf"/>
</dbReference>
<feature type="region of interest" description="Disordered" evidence="1">
    <location>
        <begin position="1"/>
        <end position="40"/>
    </location>
</feature>
<dbReference type="Proteomes" id="UP001589707">
    <property type="component" value="Unassembled WGS sequence"/>
</dbReference>
<keyword evidence="2" id="KW-0472">Membrane</keyword>
<keyword evidence="2" id="KW-1133">Transmembrane helix</keyword>
<reference evidence="3 4" key="1">
    <citation type="submission" date="2024-09" db="EMBL/GenBank/DDBJ databases">
        <authorList>
            <person name="Sun Q."/>
            <person name="Mori K."/>
        </authorList>
    </citation>
    <scope>NUCLEOTIDE SEQUENCE [LARGE SCALE GENOMIC DNA]</scope>
    <source>
        <strain evidence="3 4">JCM 11683</strain>
    </source>
</reference>
<protein>
    <recommendedName>
        <fullName evidence="5">Tetratricopeptide repeat-containing protein</fullName>
    </recommendedName>
</protein>
<organism evidence="3 4">
    <name type="scientific">Brevibacterium otitidis</name>
    <dbReference type="NCBI Taxonomy" id="53364"/>
    <lineage>
        <taxon>Bacteria</taxon>
        <taxon>Bacillati</taxon>
        <taxon>Actinomycetota</taxon>
        <taxon>Actinomycetes</taxon>
        <taxon>Micrococcales</taxon>
        <taxon>Brevibacteriaceae</taxon>
        <taxon>Brevibacterium</taxon>
    </lineage>
</organism>
<keyword evidence="4" id="KW-1185">Reference proteome</keyword>
<name>A0ABV5X3B2_9MICO</name>
<dbReference type="EMBL" id="JBHMAU010000048">
    <property type="protein sequence ID" value="MFB9776237.1"/>
    <property type="molecule type" value="Genomic_DNA"/>
</dbReference>
<feature type="compositionally biased region" description="Acidic residues" evidence="1">
    <location>
        <begin position="211"/>
        <end position="273"/>
    </location>
</feature>
<feature type="compositionally biased region" description="Basic and acidic residues" evidence="1">
    <location>
        <begin position="1"/>
        <end position="10"/>
    </location>
</feature>
<dbReference type="Gene3D" id="1.25.40.10">
    <property type="entry name" value="Tetratricopeptide repeat domain"/>
    <property type="match status" value="1"/>
</dbReference>
<evidence type="ECO:0000313" key="3">
    <source>
        <dbReference type="EMBL" id="MFB9776237.1"/>
    </source>
</evidence>
<evidence type="ECO:0000313" key="4">
    <source>
        <dbReference type="Proteomes" id="UP001589707"/>
    </source>
</evidence>
<feature type="transmembrane region" description="Helical" evidence="2">
    <location>
        <begin position="48"/>
        <end position="71"/>
    </location>
</feature>
<keyword evidence="2" id="KW-0812">Transmembrane</keyword>
<evidence type="ECO:0000256" key="2">
    <source>
        <dbReference type="SAM" id="Phobius"/>
    </source>
</evidence>
<proteinExistence type="predicted"/>
<evidence type="ECO:0000256" key="1">
    <source>
        <dbReference type="SAM" id="MobiDB-lite"/>
    </source>
</evidence>
<gene>
    <name evidence="3" type="ORF">ACFFN1_07445</name>
</gene>